<name>A0AAV8FHC7_9POAL</name>
<dbReference type="Pfam" id="PF00651">
    <property type="entry name" value="BTB"/>
    <property type="match status" value="1"/>
</dbReference>
<dbReference type="InterPro" id="IPR002083">
    <property type="entry name" value="MATH/TRAF_dom"/>
</dbReference>
<protein>
    <submittedName>
        <fullName evidence="5">BTB/POZ and MATH domain-containing protein 2</fullName>
    </submittedName>
</protein>
<evidence type="ECO:0000256" key="1">
    <source>
        <dbReference type="ARBA" id="ARBA00004906"/>
    </source>
</evidence>
<dbReference type="PROSITE" id="PS50097">
    <property type="entry name" value="BTB"/>
    <property type="match status" value="1"/>
</dbReference>
<evidence type="ECO:0000313" key="6">
    <source>
        <dbReference type="Proteomes" id="UP001140206"/>
    </source>
</evidence>
<evidence type="ECO:0000313" key="5">
    <source>
        <dbReference type="EMBL" id="KAJ4789677.1"/>
    </source>
</evidence>
<dbReference type="SUPFAM" id="SSF54695">
    <property type="entry name" value="POZ domain"/>
    <property type="match status" value="1"/>
</dbReference>
<evidence type="ECO:0000259" key="4">
    <source>
        <dbReference type="PROSITE" id="PS50144"/>
    </source>
</evidence>
<keyword evidence="6" id="KW-1185">Reference proteome</keyword>
<comment type="similarity">
    <text evidence="2">Belongs to the Tdpoz family.</text>
</comment>
<dbReference type="Pfam" id="PF24570">
    <property type="entry name" value="BACK_BPM_SPOP"/>
    <property type="match status" value="1"/>
</dbReference>
<comment type="pathway">
    <text evidence="1">Protein modification; protein ubiquitination.</text>
</comment>
<evidence type="ECO:0000259" key="3">
    <source>
        <dbReference type="PROSITE" id="PS50097"/>
    </source>
</evidence>
<dbReference type="PANTHER" id="PTHR26379">
    <property type="entry name" value="BTB/POZ AND MATH DOMAIN-CONTAINING PROTEIN 1"/>
    <property type="match status" value="1"/>
</dbReference>
<organism evidence="5 6">
    <name type="scientific">Rhynchospora pubera</name>
    <dbReference type="NCBI Taxonomy" id="906938"/>
    <lineage>
        <taxon>Eukaryota</taxon>
        <taxon>Viridiplantae</taxon>
        <taxon>Streptophyta</taxon>
        <taxon>Embryophyta</taxon>
        <taxon>Tracheophyta</taxon>
        <taxon>Spermatophyta</taxon>
        <taxon>Magnoliopsida</taxon>
        <taxon>Liliopsida</taxon>
        <taxon>Poales</taxon>
        <taxon>Cyperaceae</taxon>
        <taxon>Cyperoideae</taxon>
        <taxon>Rhynchosporeae</taxon>
        <taxon>Rhynchospora</taxon>
    </lineage>
</organism>
<accession>A0AAV8FHC7</accession>
<dbReference type="Gene3D" id="3.30.710.10">
    <property type="entry name" value="Potassium Channel Kv1.1, Chain A"/>
    <property type="match status" value="1"/>
</dbReference>
<feature type="domain" description="BTB" evidence="3">
    <location>
        <begin position="189"/>
        <end position="256"/>
    </location>
</feature>
<sequence>MNLSIYMSPSDDDSADIPETASTRQVEKAAGSHTFKIMGYSLEMEIGKGNHLESTTFNVGGYDWSIQYYPNGTPMAEDDQISIFLALKSKAKEVKTQASFIILNKNGFPLSANRAFKVATLNNDKRPDWGFTNFAKRSTFESILKDDCLVIKCTVHIFKVLPVEPLSPYHVPPPDVQHLSHLLEAGYGMDVTFNVNGQIFNAHKCILAASSQVFRAQFFGPLKEKADAIIKIEDMEAPVFKSLLHFIYTQTVPDFQEINGSEKKHNSKLMAQHLLVAADRYGLEKLKIICESILYSSVDRSNVVTLLSLSEMHNCFHLKRACMKVLASPQILDEVLTTEQLKVGR</sequence>
<dbReference type="InterPro" id="IPR011333">
    <property type="entry name" value="SKP1/BTB/POZ_sf"/>
</dbReference>
<dbReference type="SMART" id="SM00225">
    <property type="entry name" value="BTB"/>
    <property type="match status" value="1"/>
</dbReference>
<dbReference type="InterPro" id="IPR045005">
    <property type="entry name" value="BPM1-6"/>
</dbReference>
<feature type="domain" description="MATH" evidence="4">
    <location>
        <begin position="30"/>
        <end position="155"/>
    </location>
</feature>
<dbReference type="Proteomes" id="UP001140206">
    <property type="component" value="Chromosome 2"/>
</dbReference>
<dbReference type="Pfam" id="PF22486">
    <property type="entry name" value="MATH_2"/>
    <property type="match status" value="1"/>
</dbReference>
<gene>
    <name evidence="5" type="ORF">LUZ62_040923</name>
</gene>
<dbReference type="CDD" id="cd18280">
    <property type="entry name" value="BTB_POZ_BPM_plant"/>
    <property type="match status" value="1"/>
</dbReference>
<dbReference type="InterPro" id="IPR008974">
    <property type="entry name" value="TRAF-like"/>
</dbReference>
<comment type="caution">
    <text evidence="5">The sequence shown here is derived from an EMBL/GenBank/DDBJ whole genome shotgun (WGS) entry which is preliminary data.</text>
</comment>
<dbReference type="Gene3D" id="2.60.210.10">
    <property type="entry name" value="Apoptosis, Tumor Necrosis Factor Receptor Associated Protein 2, Chain A"/>
    <property type="match status" value="1"/>
</dbReference>
<dbReference type="InterPro" id="IPR056423">
    <property type="entry name" value="BACK_BPM_SPOP"/>
</dbReference>
<dbReference type="EMBL" id="JAMFTS010000002">
    <property type="protein sequence ID" value="KAJ4789677.1"/>
    <property type="molecule type" value="Genomic_DNA"/>
</dbReference>
<dbReference type="InterPro" id="IPR000210">
    <property type="entry name" value="BTB/POZ_dom"/>
</dbReference>
<dbReference type="PANTHER" id="PTHR26379:SF187">
    <property type="entry name" value="OS07G0655300 PROTEIN"/>
    <property type="match status" value="1"/>
</dbReference>
<dbReference type="SUPFAM" id="SSF49599">
    <property type="entry name" value="TRAF domain-like"/>
    <property type="match status" value="1"/>
</dbReference>
<dbReference type="SMART" id="SM00061">
    <property type="entry name" value="MATH"/>
    <property type="match status" value="1"/>
</dbReference>
<dbReference type="CDD" id="cd00121">
    <property type="entry name" value="MATH"/>
    <property type="match status" value="1"/>
</dbReference>
<proteinExistence type="inferred from homology"/>
<dbReference type="AlphaFoldDB" id="A0AAV8FHC7"/>
<reference evidence="5" key="1">
    <citation type="submission" date="2022-08" db="EMBL/GenBank/DDBJ databases">
        <authorList>
            <person name="Marques A."/>
        </authorList>
    </citation>
    <scope>NUCLEOTIDE SEQUENCE</scope>
    <source>
        <strain evidence="5">RhyPub2mFocal</strain>
        <tissue evidence="5">Leaves</tissue>
    </source>
</reference>
<dbReference type="PROSITE" id="PS50144">
    <property type="entry name" value="MATH"/>
    <property type="match status" value="1"/>
</dbReference>
<evidence type="ECO:0000256" key="2">
    <source>
        <dbReference type="ARBA" id="ARBA00010846"/>
    </source>
</evidence>
<dbReference type="GO" id="GO:0016567">
    <property type="term" value="P:protein ubiquitination"/>
    <property type="evidence" value="ECO:0007669"/>
    <property type="project" value="InterPro"/>
</dbReference>